<dbReference type="RefSeq" id="WP_110967881.1">
    <property type="nucleotide sequence ID" value="NZ_CP029693.1"/>
</dbReference>
<evidence type="ECO:0000256" key="6">
    <source>
        <dbReference type="ARBA" id="ARBA00022777"/>
    </source>
</evidence>
<dbReference type="CDD" id="cd00130">
    <property type="entry name" value="PAS"/>
    <property type="match status" value="1"/>
</dbReference>
<dbReference type="PANTHER" id="PTHR43065:SF10">
    <property type="entry name" value="PEROXIDE STRESS-ACTIVATED HISTIDINE KINASE MAK3"/>
    <property type="match status" value="1"/>
</dbReference>
<dbReference type="OrthoDB" id="1931120at2"/>
<evidence type="ECO:0000256" key="9">
    <source>
        <dbReference type="SAM" id="Phobius"/>
    </source>
</evidence>
<dbReference type="GO" id="GO:0000155">
    <property type="term" value="F:phosphorelay sensor kinase activity"/>
    <property type="evidence" value="ECO:0007669"/>
    <property type="project" value="InterPro"/>
</dbReference>
<dbReference type="InterPro" id="IPR005467">
    <property type="entry name" value="His_kinase_dom"/>
</dbReference>
<evidence type="ECO:0000256" key="5">
    <source>
        <dbReference type="ARBA" id="ARBA00022741"/>
    </source>
</evidence>
<dbReference type="Proteomes" id="UP000250299">
    <property type="component" value="Chromosome"/>
</dbReference>
<keyword evidence="3" id="KW-0597">Phosphoprotein</keyword>
<feature type="transmembrane region" description="Helical" evidence="9">
    <location>
        <begin position="52"/>
        <end position="79"/>
    </location>
</feature>
<gene>
    <name evidence="12" type="ORF">DKY63_08240</name>
</gene>
<evidence type="ECO:0000256" key="2">
    <source>
        <dbReference type="ARBA" id="ARBA00012438"/>
    </source>
</evidence>
<evidence type="ECO:0000256" key="8">
    <source>
        <dbReference type="ARBA" id="ARBA00023012"/>
    </source>
</evidence>
<dbReference type="CDD" id="cd00082">
    <property type="entry name" value="HisKA"/>
    <property type="match status" value="1"/>
</dbReference>
<reference evidence="12 13" key="1">
    <citation type="submission" date="2018-05" db="EMBL/GenBank/DDBJ databases">
        <title>Whole genome sequence of Pseudomonas putida JBC17.</title>
        <authorList>
            <person name="Lee Y.H."/>
            <person name="David K."/>
        </authorList>
    </citation>
    <scope>NUCLEOTIDE SEQUENCE [LARGE SCALE GENOMIC DNA]</scope>
    <source>
        <strain evidence="12 13">JBC17</strain>
    </source>
</reference>
<dbReference type="Gene3D" id="3.30.450.20">
    <property type="entry name" value="PAS domain"/>
    <property type="match status" value="1"/>
</dbReference>
<keyword evidence="9" id="KW-0812">Transmembrane</keyword>
<dbReference type="SUPFAM" id="SSF55874">
    <property type="entry name" value="ATPase domain of HSP90 chaperone/DNA topoisomerase II/histidine kinase"/>
    <property type="match status" value="1"/>
</dbReference>
<dbReference type="InterPro" id="IPR036890">
    <property type="entry name" value="HATPase_C_sf"/>
</dbReference>
<dbReference type="PROSITE" id="PS50113">
    <property type="entry name" value="PAC"/>
    <property type="match status" value="1"/>
</dbReference>
<dbReference type="SUPFAM" id="SSF55785">
    <property type="entry name" value="PYP-like sensor domain (PAS domain)"/>
    <property type="match status" value="1"/>
</dbReference>
<dbReference type="InterPro" id="IPR003594">
    <property type="entry name" value="HATPase_dom"/>
</dbReference>
<feature type="domain" description="PAC" evidence="11">
    <location>
        <begin position="200"/>
        <end position="251"/>
    </location>
</feature>
<dbReference type="InterPro" id="IPR036097">
    <property type="entry name" value="HisK_dim/P_sf"/>
</dbReference>
<dbReference type="EC" id="2.7.13.3" evidence="2"/>
<dbReference type="InterPro" id="IPR000700">
    <property type="entry name" value="PAS-assoc_C"/>
</dbReference>
<feature type="transmembrane region" description="Helical" evidence="9">
    <location>
        <begin position="24"/>
        <end position="40"/>
    </location>
</feature>
<keyword evidence="6 12" id="KW-0418">Kinase</keyword>
<dbReference type="InterPro" id="IPR000014">
    <property type="entry name" value="PAS"/>
</dbReference>
<keyword evidence="9" id="KW-1133">Transmembrane helix</keyword>
<name>A0A2Z4RU15_PSEPU</name>
<evidence type="ECO:0000256" key="1">
    <source>
        <dbReference type="ARBA" id="ARBA00000085"/>
    </source>
</evidence>
<dbReference type="PROSITE" id="PS50109">
    <property type="entry name" value="HIS_KIN"/>
    <property type="match status" value="1"/>
</dbReference>
<dbReference type="AlphaFoldDB" id="A0A2Z4RU15"/>
<keyword evidence="9" id="KW-0472">Membrane</keyword>
<sequence>MLFNSGQRTTRPRTAISLKPFENLLAWLMGLIVACGIIINTETRADFPTATLCIAVMLMAINLFSISVVILVALMGVLTQTTAFLYQGGFESWDRTADFLRDLSLLAVVALLALRCKKTSDGLQHRVIYFSGSQQLSQTGCMGFRSGREQLSWSDQSARIYEYPVGVTPTLSMLLARTHPADVPLVQAAFDKAKRREPLIEVKHRLLMPDGRIKHVHMTATPLNSHLGYIDYLGALCDVTASKLAEEALCRAQTQLAHVSRVTSLGELAASIAHEVNQPLAAITSSGEACRNWLSRAQPDLVEARQSLERILLSSHRASEITRRVRALSRKSDPLRQNESLNDIVNETLSLVRYELAHHKINPTIELSAFASQVSADRVQLQQVIINLIINACQAMDAISPDERALSIRTWVKDNEVVLEVADQGPGISAEVLPHLFMPFFTTKENGLGMGLSICRSIIDFHEGRIWASSVPGRGSSFLFALPIRVANDSGFAAAI</sequence>
<evidence type="ECO:0000313" key="13">
    <source>
        <dbReference type="Proteomes" id="UP000250299"/>
    </source>
</evidence>
<dbReference type="SMART" id="SM00388">
    <property type="entry name" value="HisKA"/>
    <property type="match status" value="1"/>
</dbReference>
<dbReference type="InterPro" id="IPR004358">
    <property type="entry name" value="Sig_transdc_His_kin-like_C"/>
</dbReference>
<protein>
    <recommendedName>
        <fullName evidence="2">histidine kinase</fullName>
        <ecNumber evidence="2">2.7.13.3</ecNumber>
    </recommendedName>
</protein>
<dbReference type="InterPro" id="IPR035965">
    <property type="entry name" value="PAS-like_dom_sf"/>
</dbReference>
<organism evidence="12 13">
    <name type="scientific">Pseudomonas putida</name>
    <name type="common">Arthrobacter siderocapsulatus</name>
    <dbReference type="NCBI Taxonomy" id="303"/>
    <lineage>
        <taxon>Bacteria</taxon>
        <taxon>Pseudomonadati</taxon>
        <taxon>Pseudomonadota</taxon>
        <taxon>Gammaproteobacteria</taxon>
        <taxon>Pseudomonadales</taxon>
        <taxon>Pseudomonadaceae</taxon>
        <taxon>Pseudomonas</taxon>
    </lineage>
</organism>
<evidence type="ECO:0000256" key="4">
    <source>
        <dbReference type="ARBA" id="ARBA00022679"/>
    </source>
</evidence>
<evidence type="ECO:0000259" key="11">
    <source>
        <dbReference type="PROSITE" id="PS50113"/>
    </source>
</evidence>
<keyword evidence="5" id="KW-0547">Nucleotide-binding</keyword>
<evidence type="ECO:0000259" key="10">
    <source>
        <dbReference type="PROSITE" id="PS50109"/>
    </source>
</evidence>
<accession>A0A2Z4RU15</accession>
<dbReference type="Pfam" id="PF08447">
    <property type="entry name" value="PAS_3"/>
    <property type="match status" value="1"/>
</dbReference>
<feature type="domain" description="Histidine kinase" evidence="10">
    <location>
        <begin position="271"/>
        <end position="486"/>
    </location>
</feature>
<keyword evidence="4" id="KW-0808">Transferase</keyword>
<dbReference type="SUPFAM" id="SSF47384">
    <property type="entry name" value="Homodimeric domain of signal transducing histidine kinase"/>
    <property type="match status" value="1"/>
</dbReference>
<dbReference type="InterPro" id="IPR013655">
    <property type="entry name" value="PAS_fold_3"/>
</dbReference>
<keyword evidence="7" id="KW-0067">ATP-binding</keyword>
<dbReference type="Pfam" id="PF00512">
    <property type="entry name" value="HisKA"/>
    <property type="match status" value="1"/>
</dbReference>
<comment type="catalytic activity">
    <reaction evidence="1">
        <text>ATP + protein L-histidine = ADP + protein N-phospho-L-histidine.</text>
        <dbReference type="EC" id="2.7.13.3"/>
    </reaction>
</comment>
<evidence type="ECO:0000256" key="7">
    <source>
        <dbReference type="ARBA" id="ARBA00022840"/>
    </source>
</evidence>
<dbReference type="GO" id="GO:0005524">
    <property type="term" value="F:ATP binding"/>
    <property type="evidence" value="ECO:0007669"/>
    <property type="project" value="UniProtKB-KW"/>
</dbReference>
<proteinExistence type="predicted"/>
<dbReference type="PRINTS" id="PR00344">
    <property type="entry name" value="BCTRLSENSOR"/>
</dbReference>
<dbReference type="InterPro" id="IPR003661">
    <property type="entry name" value="HisK_dim/P_dom"/>
</dbReference>
<dbReference type="Pfam" id="PF02518">
    <property type="entry name" value="HATPase_c"/>
    <property type="match status" value="1"/>
</dbReference>
<dbReference type="Gene3D" id="1.10.287.130">
    <property type="match status" value="1"/>
</dbReference>
<evidence type="ECO:0000313" key="12">
    <source>
        <dbReference type="EMBL" id="AWY44367.1"/>
    </source>
</evidence>
<dbReference type="PANTHER" id="PTHR43065">
    <property type="entry name" value="SENSOR HISTIDINE KINASE"/>
    <property type="match status" value="1"/>
</dbReference>
<dbReference type="Gene3D" id="3.30.565.10">
    <property type="entry name" value="Histidine kinase-like ATPase, C-terminal domain"/>
    <property type="match status" value="1"/>
</dbReference>
<evidence type="ECO:0000256" key="3">
    <source>
        <dbReference type="ARBA" id="ARBA00022553"/>
    </source>
</evidence>
<dbReference type="SMART" id="SM00387">
    <property type="entry name" value="HATPase_c"/>
    <property type="match status" value="1"/>
</dbReference>
<dbReference type="EMBL" id="CP029693">
    <property type="protein sequence ID" value="AWY44367.1"/>
    <property type="molecule type" value="Genomic_DNA"/>
</dbReference>
<keyword evidence="8" id="KW-0902">Two-component regulatory system</keyword>